<evidence type="ECO:0000313" key="2">
    <source>
        <dbReference type="Proteomes" id="UP000000321"/>
    </source>
</evidence>
<comment type="caution">
    <text evidence="1">The sequence shown here is derived from an EMBL/GenBank/DDBJ whole genome shotgun (WGS) entry which is preliminary data.</text>
</comment>
<sequence length="154" mass="16638">MWTERQSMAHLLEALWIRLGGPADQGPVDLATLTRRSVPNDSVAASPGATAARVDVALPVFALPPQALLARLDVALAEDGDVVRVDHGQTPNYRRYVARSAVLRFPDTIDVDAFGAPDGTLMRIYARSLLGRADLGANARRLSRWAELLANAAR</sequence>
<dbReference type="BioCyc" id="AURANTIMONAS:SI859A1_02386-MONOMER"/>
<evidence type="ECO:0008006" key="3">
    <source>
        <dbReference type="Google" id="ProtNLM"/>
    </source>
</evidence>
<evidence type="ECO:0000313" key="1">
    <source>
        <dbReference type="EMBL" id="EAS51570.1"/>
    </source>
</evidence>
<dbReference type="AlphaFoldDB" id="Q1YM11"/>
<dbReference type="EMBL" id="AAPJ01000001">
    <property type="protein sequence ID" value="EAS51570.1"/>
    <property type="molecule type" value="Genomic_DNA"/>
</dbReference>
<accession>Q1YM11</accession>
<proteinExistence type="predicted"/>
<name>Q1YM11_AURMS</name>
<keyword evidence="2" id="KW-1185">Reference proteome</keyword>
<reference evidence="1 2" key="1">
    <citation type="journal article" date="2008" name="Appl. Environ. Microbiol.">
        <title>Genomic insights into Mn(II) oxidation by the marine alphaproteobacterium Aurantimonas sp. strain SI85-9A1.</title>
        <authorList>
            <person name="Dick G.J."/>
            <person name="Podell S."/>
            <person name="Johnson H.A."/>
            <person name="Rivera-Espinoza Y."/>
            <person name="Bernier-Latmani R."/>
            <person name="McCarthy J.K."/>
            <person name="Torpey J.W."/>
            <person name="Clement B.G."/>
            <person name="Gaasterland T."/>
            <person name="Tebo B.M."/>
        </authorList>
    </citation>
    <scope>NUCLEOTIDE SEQUENCE [LARGE SCALE GENOMIC DNA]</scope>
    <source>
        <strain evidence="1 2">SI85-9A1</strain>
    </source>
</reference>
<protein>
    <recommendedName>
        <fullName evidence="3">DUF1499 domain-containing protein</fullName>
    </recommendedName>
</protein>
<dbReference type="InterPro" id="IPR010865">
    <property type="entry name" value="DUF1499"/>
</dbReference>
<dbReference type="Proteomes" id="UP000000321">
    <property type="component" value="Unassembled WGS sequence"/>
</dbReference>
<gene>
    <name evidence="1" type="ORF">SI859A1_02386</name>
</gene>
<dbReference type="Pfam" id="PF07386">
    <property type="entry name" value="DUF1499"/>
    <property type="match status" value="1"/>
</dbReference>
<dbReference type="HOGENOM" id="CLU_131521_0_0_5"/>
<organism evidence="1 2">
    <name type="scientific">Aurantimonas manganoxydans (strain ATCC BAA-1229 / DSM 21871 / SI85-9A1)</name>
    <dbReference type="NCBI Taxonomy" id="287752"/>
    <lineage>
        <taxon>Bacteria</taxon>
        <taxon>Pseudomonadati</taxon>
        <taxon>Pseudomonadota</taxon>
        <taxon>Alphaproteobacteria</taxon>
        <taxon>Hyphomicrobiales</taxon>
        <taxon>Aurantimonadaceae</taxon>
        <taxon>Aurantimonas</taxon>
    </lineage>
</organism>